<protein>
    <submittedName>
        <fullName evidence="8">Sugar phosphate transporter domain-containing protein</fullName>
    </submittedName>
</protein>
<dbReference type="PANTHER" id="PTHR11132">
    <property type="entry name" value="SOLUTE CARRIER FAMILY 35"/>
    <property type="match status" value="1"/>
</dbReference>
<evidence type="ECO:0000313" key="7">
    <source>
        <dbReference type="Proteomes" id="UP000887569"/>
    </source>
</evidence>
<evidence type="ECO:0000256" key="4">
    <source>
        <dbReference type="ARBA" id="ARBA00023136"/>
    </source>
</evidence>
<proteinExistence type="predicted"/>
<dbReference type="WBParaSite" id="PgR009X_g157_t02">
    <property type="protein sequence ID" value="PgR009X_g157_t02"/>
    <property type="gene ID" value="PgR009X_g157"/>
</dbReference>
<evidence type="ECO:0000256" key="3">
    <source>
        <dbReference type="ARBA" id="ARBA00022989"/>
    </source>
</evidence>
<feature type="transmembrane region" description="Helical" evidence="5">
    <location>
        <begin position="238"/>
        <end position="259"/>
    </location>
</feature>
<dbReference type="InterPro" id="IPR050186">
    <property type="entry name" value="TPT_transporter"/>
</dbReference>
<sequence>MFLITAMHILPPRCQFGCQIVLLCIFWYSVSSASSIINKITLQKYPYPMTVALASLSSIPLYSSPLLRFWQIKKCHVSSYHMTRYVIPISIGKAFAVASAYFSLWKVPVSYAHTVKATMPLFAVICARVVLHERQTSLVYFSLLPIMAGVLIASLTELSFNMAGLVSALLSTSTYALLNVFVKRVLKDTNMHPLALLTLNAQMAALIFFPFWCLRDGFAIWNGITSPETTSSKPDIRFIFFLLISGLMSFCQNLCAFTLIHRLTALSYAVTNATKRITVISASLLTLRNPVSISNVFGMVLAILGVLLYNRAKQRQMQSARWLPLTRTEMSLSDASLLIRSNSSLDMVSPPPRLRVNADDEHFSLNHTSRRLDGLDTSLYIRSDSSEKRKTCVYNEGSKRYAVGVYNLNRRSVLW</sequence>
<dbReference type="GO" id="GO:0016020">
    <property type="term" value="C:membrane"/>
    <property type="evidence" value="ECO:0007669"/>
    <property type="project" value="UniProtKB-SubCell"/>
</dbReference>
<name>A0A915ALG5_PARUN</name>
<keyword evidence="7" id="KW-1185">Reference proteome</keyword>
<organism evidence="7 8">
    <name type="scientific">Parascaris univalens</name>
    <name type="common">Nematode worm</name>
    <dbReference type="NCBI Taxonomy" id="6257"/>
    <lineage>
        <taxon>Eukaryota</taxon>
        <taxon>Metazoa</taxon>
        <taxon>Ecdysozoa</taxon>
        <taxon>Nematoda</taxon>
        <taxon>Chromadorea</taxon>
        <taxon>Rhabditida</taxon>
        <taxon>Spirurina</taxon>
        <taxon>Ascaridomorpha</taxon>
        <taxon>Ascaridoidea</taxon>
        <taxon>Ascarididae</taxon>
        <taxon>Parascaris</taxon>
    </lineage>
</organism>
<keyword evidence="2 5" id="KW-0812">Transmembrane</keyword>
<reference evidence="8" key="1">
    <citation type="submission" date="2022-11" db="UniProtKB">
        <authorList>
            <consortium name="WormBaseParasite"/>
        </authorList>
    </citation>
    <scope>IDENTIFICATION</scope>
</reference>
<evidence type="ECO:0000259" key="6">
    <source>
        <dbReference type="Pfam" id="PF03151"/>
    </source>
</evidence>
<dbReference type="Pfam" id="PF03151">
    <property type="entry name" value="TPT"/>
    <property type="match status" value="1"/>
</dbReference>
<evidence type="ECO:0000256" key="2">
    <source>
        <dbReference type="ARBA" id="ARBA00022692"/>
    </source>
</evidence>
<keyword evidence="4 5" id="KW-0472">Membrane</keyword>
<dbReference type="InterPro" id="IPR004853">
    <property type="entry name" value="Sugar_P_trans_dom"/>
</dbReference>
<accession>A0A915ALG5</accession>
<dbReference type="AlphaFoldDB" id="A0A915ALG5"/>
<feature type="transmembrane region" description="Helical" evidence="5">
    <location>
        <begin position="291"/>
        <end position="309"/>
    </location>
</feature>
<evidence type="ECO:0000256" key="1">
    <source>
        <dbReference type="ARBA" id="ARBA00004141"/>
    </source>
</evidence>
<evidence type="ECO:0000313" key="8">
    <source>
        <dbReference type="WBParaSite" id="PgR009X_g157_t02"/>
    </source>
</evidence>
<comment type="subcellular location">
    <subcellularLocation>
        <location evidence="1">Membrane</location>
        <topology evidence="1">Multi-pass membrane protein</topology>
    </subcellularLocation>
</comment>
<feature type="domain" description="Sugar phosphate transporter" evidence="6">
    <location>
        <begin position="19"/>
        <end position="310"/>
    </location>
</feature>
<feature type="transmembrane region" description="Helical" evidence="5">
    <location>
        <begin position="111"/>
        <end position="131"/>
    </location>
</feature>
<evidence type="ECO:0000256" key="5">
    <source>
        <dbReference type="SAM" id="Phobius"/>
    </source>
</evidence>
<keyword evidence="3 5" id="KW-1133">Transmembrane helix</keyword>
<dbReference type="Proteomes" id="UP000887569">
    <property type="component" value="Unplaced"/>
</dbReference>
<feature type="transmembrane region" description="Helical" evidence="5">
    <location>
        <begin position="138"/>
        <end position="156"/>
    </location>
</feature>
<dbReference type="InterPro" id="IPR037185">
    <property type="entry name" value="EmrE-like"/>
</dbReference>
<feature type="transmembrane region" description="Helical" evidence="5">
    <location>
        <begin position="162"/>
        <end position="182"/>
    </location>
</feature>
<feature type="transmembrane region" description="Helical" evidence="5">
    <location>
        <begin position="85"/>
        <end position="105"/>
    </location>
</feature>
<dbReference type="SUPFAM" id="SSF103481">
    <property type="entry name" value="Multidrug resistance efflux transporter EmrE"/>
    <property type="match status" value="2"/>
</dbReference>